<dbReference type="Pfam" id="PF04993">
    <property type="entry name" value="TfoX_N"/>
    <property type="match status" value="1"/>
</dbReference>
<dbReference type="PATRIC" id="fig|1303.86.peg.1425"/>
<dbReference type="RefSeq" id="WP_061853275.1">
    <property type="nucleotide sequence ID" value="NZ_LQZC01000011.1"/>
</dbReference>
<organism evidence="2 3">
    <name type="scientific">Streptococcus oralis</name>
    <dbReference type="NCBI Taxonomy" id="1303"/>
    <lineage>
        <taxon>Bacteria</taxon>
        <taxon>Bacillati</taxon>
        <taxon>Bacillota</taxon>
        <taxon>Bacilli</taxon>
        <taxon>Lactobacillales</taxon>
        <taxon>Streptococcaceae</taxon>
        <taxon>Streptococcus</taxon>
    </lineage>
</organism>
<dbReference type="EMBL" id="LQZC01000011">
    <property type="protein sequence ID" value="KXU07469.1"/>
    <property type="molecule type" value="Genomic_DNA"/>
</dbReference>
<comment type="caution">
    <text evidence="2">The sequence shown here is derived from an EMBL/GenBank/DDBJ whole genome shotgun (WGS) entry which is preliminary data.</text>
</comment>
<protein>
    <recommendedName>
        <fullName evidence="1">TfoX N-terminal domain-containing protein</fullName>
    </recommendedName>
</protein>
<proteinExistence type="predicted"/>
<dbReference type="AlphaFoldDB" id="A0A139QY34"/>
<sequence>MAYSESLAQQVRAILATELPPHVFEEEVEEKKMFGGLAFMVRGKMTVTVSSERDQDLVMVRIGKEMEKQVLPQNGASVTLMKGRLYYGYIDLDGEAQKELSYWINLALSYNQELAQQDKK</sequence>
<dbReference type="InterPro" id="IPR007076">
    <property type="entry name" value="TfoX_N"/>
</dbReference>
<evidence type="ECO:0000259" key="1">
    <source>
        <dbReference type="Pfam" id="PF04993"/>
    </source>
</evidence>
<evidence type="ECO:0000313" key="2">
    <source>
        <dbReference type="EMBL" id="KXU07469.1"/>
    </source>
</evidence>
<evidence type="ECO:0000313" key="3">
    <source>
        <dbReference type="Proteomes" id="UP000071369"/>
    </source>
</evidence>
<reference evidence="2 3" key="1">
    <citation type="submission" date="2016-01" db="EMBL/GenBank/DDBJ databases">
        <title>Highly variable Streptococcus oralis are common among viridans streptococci isolated from primates.</title>
        <authorList>
            <person name="Denapaite D."/>
            <person name="Rieger M."/>
            <person name="Koendgen S."/>
            <person name="Brueckner R."/>
            <person name="Ochigava I."/>
            <person name="Kappeler P."/>
            <person name="Maetz-Rensing K."/>
            <person name="Leendertz F."/>
            <person name="Hakenbeck R."/>
        </authorList>
    </citation>
    <scope>NUCLEOTIDE SEQUENCE [LARGE SCALE GENOMIC DNA]</scope>
    <source>
        <strain evidence="2 3">DD25</strain>
    </source>
</reference>
<feature type="domain" description="TfoX N-terminal" evidence="1">
    <location>
        <begin position="26"/>
        <end position="109"/>
    </location>
</feature>
<dbReference type="SUPFAM" id="SSF159894">
    <property type="entry name" value="YgaC/TfoX-N like"/>
    <property type="match status" value="1"/>
</dbReference>
<accession>A0A139QY34</accession>
<name>A0A139QY34_STROR</name>
<dbReference type="Proteomes" id="UP000071369">
    <property type="component" value="Unassembled WGS sequence"/>
</dbReference>
<gene>
    <name evidence="2" type="ORF">SORDD25_01393</name>
</gene>